<reference evidence="5" key="1">
    <citation type="journal article" date="2012" name="Proc. Natl. Acad. Sci. U.S.A.">
        <title>Antigenic diversity is generated by distinct evolutionary mechanisms in African trypanosome species.</title>
        <authorList>
            <person name="Jackson A.P."/>
            <person name="Berry A."/>
            <person name="Aslett M."/>
            <person name="Allison H.C."/>
            <person name="Burton P."/>
            <person name="Vavrova-Anderson J."/>
            <person name="Brown R."/>
            <person name="Browne H."/>
            <person name="Corton N."/>
            <person name="Hauser H."/>
            <person name="Gamble J."/>
            <person name="Gilderthorp R."/>
            <person name="Marcello L."/>
            <person name="McQuillan J."/>
            <person name="Otto T.D."/>
            <person name="Quail M.A."/>
            <person name="Sanders M.J."/>
            <person name="van Tonder A."/>
            <person name="Ginger M.L."/>
            <person name="Field M.C."/>
            <person name="Barry J.D."/>
            <person name="Hertz-Fowler C."/>
            <person name="Berriman M."/>
        </authorList>
    </citation>
    <scope>NUCLEOTIDE SEQUENCE</scope>
    <source>
        <strain evidence="5">Y486</strain>
    </source>
</reference>
<dbReference type="InterPro" id="IPR011040">
    <property type="entry name" value="Sialidase"/>
</dbReference>
<organism evidence="5">
    <name type="scientific">Trypanosoma vivax (strain Y486)</name>
    <dbReference type="NCBI Taxonomy" id="1055687"/>
    <lineage>
        <taxon>Eukaryota</taxon>
        <taxon>Discoba</taxon>
        <taxon>Euglenozoa</taxon>
        <taxon>Kinetoplastea</taxon>
        <taxon>Metakinetoplastina</taxon>
        <taxon>Trypanosomatida</taxon>
        <taxon>Trypanosomatidae</taxon>
        <taxon>Trypanosoma</taxon>
        <taxon>Duttonella</taxon>
    </lineage>
</organism>
<evidence type="ECO:0000256" key="1">
    <source>
        <dbReference type="ARBA" id="ARBA00022737"/>
    </source>
</evidence>
<dbReference type="SUPFAM" id="SSF49899">
    <property type="entry name" value="Concanavalin A-like lectins/glucanases"/>
    <property type="match status" value="2"/>
</dbReference>
<name>G0TZP8_TRYVY</name>
<keyword evidence="1" id="KW-0677">Repeat</keyword>
<dbReference type="Gene3D" id="2.120.10.10">
    <property type="match status" value="1"/>
</dbReference>
<dbReference type="GO" id="GO:0016020">
    <property type="term" value="C:membrane"/>
    <property type="evidence" value="ECO:0007669"/>
    <property type="project" value="TreeGrafter"/>
</dbReference>
<dbReference type="InterPro" id="IPR013320">
    <property type="entry name" value="ConA-like_dom_sf"/>
</dbReference>
<dbReference type="CDD" id="cd15482">
    <property type="entry name" value="Sialidase_non-viral"/>
    <property type="match status" value="1"/>
</dbReference>
<feature type="region of interest" description="Disordered" evidence="2">
    <location>
        <begin position="734"/>
        <end position="754"/>
    </location>
</feature>
<dbReference type="AlphaFoldDB" id="G0TZP8"/>
<dbReference type="InterPro" id="IPR055239">
    <property type="entry name" value="TS_C"/>
</dbReference>
<evidence type="ECO:0000259" key="4">
    <source>
        <dbReference type="Pfam" id="PF22925"/>
    </source>
</evidence>
<dbReference type="Pfam" id="PF22925">
    <property type="entry name" value="TS_C"/>
    <property type="match status" value="1"/>
</dbReference>
<dbReference type="InterPro" id="IPR008377">
    <property type="entry name" value="Sialidase_trypan"/>
</dbReference>
<sequence length="894" mass="100114">MAYRICGMMPSKKLRLRAVVASRYFVACIGLLYLCVVVHKTLSWGEVGDSHEVRNTRELFLAGGKWVKKTEGPLTPPPGPVYPWWREAPAMDDVNFTFSAEWAEWKKELDPKTDLWVAWWGRTILGHKKWEWSFERPEWLKRWQDGYRQQWRTALLYIEKNGTVWNRTVHSFRVPSMVEADGVLVAIADVRYRSATDYHLTDIVAKYSADGGKTWKTEVIIRNPQVNPVYSRVVDPTVVVKGRKIFLLVGMFCNTYGYWTWHANSSDWDAAMYVGDVEKAVADGVPTATITWKKLRSFKEEYLSRYEYNVCSNDRWDTDTSWEPTHFLGGVGHGVVTSADLYKETPDGQREKVADKGAIIIPIQIKQSTSKVAATILYSKDDGKTWKFGDGRASITSTESSVVEWKGKLLLNARTDYGSRRVFTSDDMGNIWTECRKLSKVWGNAPSRWAPGSSSSTIKVTIEGRDLMLMTASKNEKHSHERDRLQLWITDGDRVFLVGQISNGEENGPYSSLMYMKDPKTREDVLYCLHEQDIDDIFSVLSVRLPVHMARIKSVVRTWNEQDKLLAGDCVPVFLTPLSDARGVGMKPCRGVPTAGLIGVLAGGHASVFANASKWRDAFGCVDADVVGGVVANNGRGIRLTDEAAGGVFWPVSEQGQDHRYEAVNSEHSIAVTMVLSGTPTDNIVVMAEKMRISGLVNSTDVTLQVLRDAQGNFALNCVVNESEFFNESCESIAVSRTQPPKPPDPSHVGEREGRGSYGSHFFSWFGFNGPAGLSGDERRYQLTLVMRDTGLAVTNTSEGDGERPWVTLYVNGERVSALERTKTDWLRYPDIQHLHLGGGSGTTVESVLLYNRELSELEVGQLLDNAGKVKLSNHVIESFVSDAFSPINITYAE</sequence>
<evidence type="ECO:0000313" key="5">
    <source>
        <dbReference type="EMBL" id="CCC50076.1"/>
    </source>
</evidence>
<dbReference type="PANTHER" id="PTHR10628:SF30">
    <property type="entry name" value="EXO-ALPHA-SIALIDASE"/>
    <property type="match status" value="1"/>
</dbReference>
<protein>
    <submittedName>
        <fullName evidence="5">Putative trans-sialidase</fullName>
    </submittedName>
</protein>
<evidence type="ECO:0000259" key="3">
    <source>
        <dbReference type="Pfam" id="PF13859"/>
    </source>
</evidence>
<dbReference type="GO" id="GO:0009313">
    <property type="term" value="P:oligosaccharide catabolic process"/>
    <property type="evidence" value="ECO:0007669"/>
    <property type="project" value="TreeGrafter"/>
</dbReference>
<feature type="domain" description="Sialidase" evidence="3">
    <location>
        <begin position="174"/>
        <end position="531"/>
    </location>
</feature>
<dbReference type="GO" id="GO:0004308">
    <property type="term" value="F:exo-alpha-sialidase activity"/>
    <property type="evidence" value="ECO:0007669"/>
    <property type="project" value="InterPro"/>
</dbReference>
<gene>
    <name evidence="5" type="ORF">TVY486_0806830</name>
</gene>
<dbReference type="EMBL" id="HE573024">
    <property type="protein sequence ID" value="CCC50076.1"/>
    <property type="molecule type" value="Genomic_DNA"/>
</dbReference>
<dbReference type="PANTHER" id="PTHR10628">
    <property type="entry name" value="SIALIDASE"/>
    <property type="match status" value="1"/>
</dbReference>
<dbReference type="InterPro" id="IPR026856">
    <property type="entry name" value="Sialidase_fam"/>
</dbReference>
<dbReference type="PRINTS" id="PR01803">
    <property type="entry name" value="TCSIALIDASE"/>
</dbReference>
<dbReference type="Gene3D" id="2.60.120.200">
    <property type="match status" value="1"/>
</dbReference>
<proteinExistence type="predicted"/>
<accession>G0TZP8</accession>
<dbReference type="GO" id="GO:0005737">
    <property type="term" value="C:cytoplasm"/>
    <property type="evidence" value="ECO:0007669"/>
    <property type="project" value="TreeGrafter"/>
</dbReference>
<dbReference type="SUPFAM" id="SSF50939">
    <property type="entry name" value="Sialidases"/>
    <property type="match status" value="1"/>
</dbReference>
<dbReference type="Pfam" id="PF13859">
    <property type="entry name" value="BNR_3"/>
    <property type="match status" value="1"/>
</dbReference>
<dbReference type="InterPro" id="IPR036278">
    <property type="entry name" value="Sialidase_sf"/>
</dbReference>
<evidence type="ECO:0000256" key="2">
    <source>
        <dbReference type="SAM" id="MobiDB-lite"/>
    </source>
</evidence>
<dbReference type="GO" id="GO:0006689">
    <property type="term" value="P:ganglioside catabolic process"/>
    <property type="evidence" value="ECO:0007669"/>
    <property type="project" value="TreeGrafter"/>
</dbReference>
<feature type="domain" description="Trans-sialidase C-terminal" evidence="4">
    <location>
        <begin position="593"/>
        <end position="700"/>
    </location>
</feature>